<dbReference type="GO" id="GO:0046872">
    <property type="term" value="F:metal ion binding"/>
    <property type="evidence" value="ECO:0007669"/>
    <property type="project" value="UniProtKB-KW"/>
</dbReference>
<keyword evidence="5" id="KW-0408">Iron</keyword>
<dbReference type="PROSITE" id="PS51918">
    <property type="entry name" value="RADICAL_SAM"/>
    <property type="match status" value="1"/>
</dbReference>
<organism evidence="8 9">
    <name type="scientific">Selenomonas ruminantium</name>
    <dbReference type="NCBI Taxonomy" id="971"/>
    <lineage>
        <taxon>Bacteria</taxon>
        <taxon>Bacillati</taxon>
        <taxon>Bacillota</taxon>
        <taxon>Negativicutes</taxon>
        <taxon>Selenomonadales</taxon>
        <taxon>Selenomonadaceae</taxon>
        <taxon>Selenomonas</taxon>
    </lineage>
</organism>
<sequence length="439" mass="49362">MLKLKYSRYNHLVKIPDEEAFVLVNFRTGALIRLSPLQKAVFDQATELPAAAKAIKRLRQGGFLVDYDELRHMRTQMLTAGGSGRALGLTICPTLACNFRCPYCFEQARSGRMSQEVQDSIVAFAQTNMEKFALNRLTVTWFGGEPLLCPDIIESLSARLMEVCQKLGAGYEAGIFTNGWFLTEENLALLERRKVNTIQLTLDGASPETNDHLRREAGGGSSFTRIMENIKKMRPYAGTSAPNVVMRYNMNRENAPYFGELAAKIDAVARETGVNITAYPAKMDSSMENPQHIRESALSIDEYGDLASPRSVKNVRNPVNFRRLYCKAQYIHGYAIDEVGDMYKCLELVGRKEYVMGNVRNFSLFKEPGEGIENMDRFFETIFPEEDKECMSCKAFPLCLGGCPRKRVAGERGCMSLKSDLDGYTLARYRKIGSKSYNG</sequence>
<dbReference type="OrthoDB" id="9808591at2"/>
<dbReference type="InterPro" id="IPR013785">
    <property type="entry name" value="Aldolase_TIM"/>
</dbReference>
<comment type="cofactor">
    <cofactor evidence="1">
        <name>[4Fe-4S] cluster</name>
        <dbReference type="ChEBI" id="CHEBI:49883"/>
    </cofactor>
</comment>
<evidence type="ECO:0000256" key="4">
    <source>
        <dbReference type="ARBA" id="ARBA00022723"/>
    </source>
</evidence>
<dbReference type="PANTHER" id="PTHR43787:SF3">
    <property type="entry name" value="ARYLSULFATASE REGULATORY PROTEIN"/>
    <property type="match status" value="1"/>
</dbReference>
<evidence type="ECO:0000256" key="2">
    <source>
        <dbReference type="ARBA" id="ARBA00022485"/>
    </source>
</evidence>
<dbReference type="GO" id="GO:0003824">
    <property type="term" value="F:catalytic activity"/>
    <property type="evidence" value="ECO:0007669"/>
    <property type="project" value="InterPro"/>
</dbReference>
<dbReference type="AlphaFoldDB" id="A0A1M6RHY7"/>
<evidence type="ECO:0000256" key="6">
    <source>
        <dbReference type="ARBA" id="ARBA00023014"/>
    </source>
</evidence>
<protein>
    <recommendedName>
        <fullName evidence="7">Radical SAM core domain-containing protein</fullName>
    </recommendedName>
</protein>
<evidence type="ECO:0000256" key="1">
    <source>
        <dbReference type="ARBA" id="ARBA00001966"/>
    </source>
</evidence>
<keyword evidence="2" id="KW-0004">4Fe-4S</keyword>
<dbReference type="InterPro" id="IPR023885">
    <property type="entry name" value="4Fe4S-binding_SPASM_dom"/>
</dbReference>
<dbReference type="InterPro" id="IPR058240">
    <property type="entry name" value="rSAM_sf"/>
</dbReference>
<dbReference type="GO" id="GO:0051539">
    <property type="term" value="F:4 iron, 4 sulfur cluster binding"/>
    <property type="evidence" value="ECO:0007669"/>
    <property type="project" value="UniProtKB-KW"/>
</dbReference>
<accession>A0A1M6RHY7</accession>
<dbReference type="EMBL" id="FRBC01000002">
    <property type="protein sequence ID" value="SHK32049.1"/>
    <property type="molecule type" value="Genomic_DNA"/>
</dbReference>
<feature type="domain" description="Radical SAM core" evidence="7">
    <location>
        <begin position="81"/>
        <end position="316"/>
    </location>
</feature>
<evidence type="ECO:0000313" key="9">
    <source>
        <dbReference type="Proteomes" id="UP000184263"/>
    </source>
</evidence>
<keyword evidence="3" id="KW-0949">S-adenosyl-L-methionine</keyword>
<evidence type="ECO:0000256" key="3">
    <source>
        <dbReference type="ARBA" id="ARBA00022691"/>
    </source>
</evidence>
<dbReference type="SUPFAM" id="SSF102114">
    <property type="entry name" value="Radical SAM enzymes"/>
    <property type="match status" value="1"/>
</dbReference>
<evidence type="ECO:0000256" key="5">
    <source>
        <dbReference type="ARBA" id="ARBA00023004"/>
    </source>
</evidence>
<reference evidence="8 9" key="1">
    <citation type="submission" date="2016-11" db="EMBL/GenBank/DDBJ databases">
        <authorList>
            <person name="Jaros S."/>
            <person name="Januszkiewicz K."/>
            <person name="Wedrychowicz H."/>
        </authorList>
    </citation>
    <scope>NUCLEOTIDE SEQUENCE [LARGE SCALE GENOMIC DNA]</scope>
    <source>
        <strain evidence="8 9">HD4</strain>
    </source>
</reference>
<proteinExistence type="predicted"/>
<dbReference type="Pfam" id="PF04055">
    <property type="entry name" value="Radical_SAM"/>
    <property type="match status" value="1"/>
</dbReference>
<dbReference type="UniPathway" id="UPA00782"/>
<dbReference type="PANTHER" id="PTHR43787">
    <property type="entry name" value="FEMO COFACTOR BIOSYNTHESIS PROTEIN NIFB-RELATED"/>
    <property type="match status" value="1"/>
</dbReference>
<name>A0A1M6RHY7_SELRU</name>
<dbReference type="NCBIfam" id="TIGR04085">
    <property type="entry name" value="rSAM_more_4Fe4S"/>
    <property type="match status" value="1"/>
</dbReference>
<dbReference type="SFLD" id="SFLDG01067">
    <property type="entry name" value="SPASM/twitch_domain_containing"/>
    <property type="match status" value="1"/>
</dbReference>
<dbReference type="Proteomes" id="UP000184263">
    <property type="component" value="Unassembled WGS sequence"/>
</dbReference>
<dbReference type="RefSeq" id="WP_073088024.1">
    <property type="nucleotide sequence ID" value="NZ_FRBC01000002.1"/>
</dbReference>
<keyword evidence="4" id="KW-0479">Metal-binding</keyword>
<dbReference type="Gene3D" id="3.20.20.70">
    <property type="entry name" value="Aldolase class I"/>
    <property type="match status" value="1"/>
</dbReference>
<dbReference type="InterPro" id="IPR007197">
    <property type="entry name" value="rSAM"/>
</dbReference>
<evidence type="ECO:0000259" key="7">
    <source>
        <dbReference type="PROSITE" id="PS51918"/>
    </source>
</evidence>
<gene>
    <name evidence="8" type="ORF">SAMN05216582_10280</name>
</gene>
<dbReference type="CDD" id="cd01335">
    <property type="entry name" value="Radical_SAM"/>
    <property type="match status" value="1"/>
</dbReference>
<evidence type="ECO:0000313" key="8">
    <source>
        <dbReference type="EMBL" id="SHK32049.1"/>
    </source>
</evidence>
<dbReference type="SFLD" id="SFLDS00029">
    <property type="entry name" value="Radical_SAM"/>
    <property type="match status" value="1"/>
</dbReference>
<keyword evidence="6" id="KW-0411">Iron-sulfur</keyword>